<dbReference type="SUPFAM" id="SSF46894">
    <property type="entry name" value="C-terminal effector domain of the bipartite response regulators"/>
    <property type="match status" value="1"/>
</dbReference>
<feature type="compositionally biased region" description="Basic and acidic residues" evidence="1">
    <location>
        <begin position="13"/>
        <end position="23"/>
    </location>
</feature>
<dbReference type="InterPro" id="IPR000792">
    <property type="entry name" value="Tscrpt_reg_LuxR_C"/>
</dbReference>
<dbReference type="InterPro" id="IPR016032">
    <property type="entry name" value="Sig_transdc_resp-reg_C-effctor"/>
</dbReference>
<dbReference type="CDD" id="cd06170">
    <property type="entry name" value="LuxR_C_like"/>
    <property type="match status" value="1"/>
</dbReference>
<evidence type="ECO:0000313" key="4">
    <source>
        <dbReference type="Proteomes" id="UP000540568"/>
    </source>
</evidence>
<keyword evidence="4" id="KW-1185">Reference proteome</keyword>
<dbReference type="GO" id="GO:0003677">
    <property type="term" value="F:DNA binding"/>
    <property type="evidence" value="ECO:0007669"/>
    <property type="project" value="UniProtKB-KW"/>
</dbReference>
<feature type="compositionally biased region" description="Low complexity" evidence="1">
    <location>
        <begin position="1"/>
        <end position="12"/>
    </location>
</feature>
<evidence type="ECO:0000259" key="2">
    <source>
        <dbReference type="PROSITE" id="PS50043"/>
    </source>
</evidence>
<dbReference type="Proteomes" id="UP000540568">
    <property type="component" value="Unassembled WGS sequence"/>
</dbReference>
<reference evidence="3 4" key="1">
    <citation type="submission" date="2020-07" db="EMBL/GenBank/DDBJ databases">
        <title>Sequencing the genomes of 1000 actinobacteria strains.</title>
        <authorList>
            <person name="Klenk H.-P."/>
        </authorList>
    </citation>
    <scope>NUCLEOTIDE SEQUENCE [LARGE SCALE GENOMIC DNA]</scope>
    <source>
        <strain evidence="3 4">DSM 44121</strain>
    </source>
</reference>
<protein>
    <submittedName>
        <fullName evidence="3">DNA-binding CsgD family transcriptional regulator</fullName>
    </submittedName>
</protein>
<evidence type="ECO:0000256" key="1">
    <source>
        <dbReference type="SAM" id="MobiDB-lite"/>
    </source>
</evidence>
<evidence type="ECO:0000313" key="3">
    <source>
        <dbReference type="EMBL" id="MBA8811478.1"/>
    </source>
</evidence>
<gene>
    <name evidence="3" type="ORF">FHX71_005485</name>
</gene>
<sequence length="801" mass="84796">MAMSTASSGARASRADSRGRDHVVHGRDRELRLIGHFATDLDPTVLVVRGLSGIGKTATVIRALKQVGAGSSAVRVVRPCSPRPSAHDLENNRRIDLSAWSVPDHLEHDTDFDASGFLRAVSAWAGSGTGPRVLFVDDVGVLTAARARWLQHLADEAYGQDWRVIAAVRSIAAEPLSDDVEVLELGPLDRGSLRRALDMELSVPVAADVVEQLRWWSAGNPRLALELAGALSGAELRGDASWTGPETAGSAARRVYRAMLDGLDPATMTALAAAPLGAAPLGGAALARRDGRTAVRHPLLALMCREARGTDGESREAHPERDVTGARATERILDGLHLDELPARAWAVVAATPGPRLAARAVGVSLMTGRTWMDHRDGALVPDGVGAEWTDHLWWRDPAGVPAEARAAGARVAAALLRLEGTGELPDPEGLRAGLRLLGPTPGQDWVGVEIQVHALLMLGDVVGARSLLADHSGAAAESTVAEIVARDLAAARVAAFDGRAADVRAHLAHAAELRPSVDEWLPARGLRAAADAVVDGTLPASTMPAQAGSWSARALGEYAADLGAAHLVVGQAEGAVALLTIALEHCAWPYRGRVQVRCDLVEAVMASTPPGRVGPRIERLLEPVVAPEERSAVDVAAAWSRLQALLADDGTPSAAFETALHAAPVPMSPWQRVRMLVAYGRYAVTRGARTTGTALLDEARTLVRLAGMAGWLRGIDVFLAETDANGGSGPEWEVLGRHEREMVRLAVHGATNSQIAQATFVSERTVVNRLRQAYTTLGIRDRRDLVRLAETRPPAWLAGG</sequence>
<proteinExistence type="predicted"/>
<dbReference type="Gene3D" id="1.10.10.10">
    <property type="entry name" value="Winged helix-like DNA-binding domain superfamily/Winged helix DNA-binding domain"/>
    <property type="match status" value="1"/>
</dbReference>
<name>A0A7W3JES4_9MICO</name>
<dbReference type="InterPro" id="IPR027417">
    <property type="entry name" value="P-loop_NTPase"/>
</dbReference>
<accession>A0A7W3JES4</accession>
<feature type="domain" description="HTH luxR-type" evidence="2">
    <location>
        <begin position="729"/>
        <end position="794"/>
    </location>
</feature>
<dbReference type="InterPro" id="IPR036388">
    <property type="entry name" value="WH-like_DNA-bd_sf"/>
</dbReference>
<dbReference type="Pfam" id="PF00196">
    <property type="entry name" value="GerE"/>
    <property type="match status" value="1"/>
</dbReference>
<feature type="region of interest" description="Disordered" evidence="1">
    <location>
        <begin position="1"/>
        <end position="23"/>
    </location>
</feature>
<dbReference type="RefSeq" id="WP_344398737.1">
    <property type="nucleotide sequence ID" value="NZ_BAAATF010000001.1"/>
</dbReference>
<comment type="caution">
    <text evidence="3">The sequence shown here is derived from an EMBL/GenBank/DDBJ whole genome shotgun (WGS) entry which is preliminary data.</text>
</comment>
<dbReference type="SUPFAM" id="SSF52540">
    <property type="entry name" value="P-loop containing nucleoside triphosphate hydrolases"/>
    <property type="match status" value="1"/>
</dbReference>
<organism evidence="3 4">
    <name type="scientific">Promicromonospora sukumoe</name>
    <dbReference type="NCBI Taxonomy" id="88382"/>
    <lineage>
        <taxon>Bacteria</taxon>
        <taxon>Bacillati</taxon>
        <taxon>Actinomycetota</taxon>
        <taxon>Actinomycetes</taxon>
        <taxon>Micrococcales</taxon>
        <taxon>Promicromonosporaceae</taxon>
        <taxon>Promicromonospora</taxon>
    </lineage>
</organism>
<dbReference type="SMART" id="SM00421">
    <property type="entry name" value="HTH_LUXR"/>
    <property type="match status" value="1"/>
</dbReference>
<keyword evidence="3" id="KW-0238">DNA-binding</keyword>
<dbReference type="EMBL" id="JACGWV010000003">
    <property type="protein sequence ID" value="MBA8811478.1"/>
    <property type="molecule type" value="Genomic_DNA"/>
</dbReference>
<dbReference type="PROSITE" id="PS50043">
    <property type="entry name" value="HTH_LUXR_2"/>
    <property type="match status" value="1"/>
</dbReference>
<dbReference type="AlphaFoldDB" id="A0A7W3JES4"/>
<dbReference type="GO" id="GO:0006355">
    <property type="term" value="P:regulation of DNA-templated transcription"/>
    <property type="evidence" value="ECO:0007669"/>
    <property type="project" value="InterPro"/>
</dbReference>